<evidence type="ECO:0000256" key="4">
    <source>
        <dbReference type="ARBA" id="ARBA00022679"/>
    </source>
</evidence>
<dbReference type="GO" id="GO:0046524">
    <property type="term" value="F:sucrose-phosphate synthase activity"/>
    <property type="evidence" value="ECO:0007669"/>
    <property type="project" value="UniProtKB-EC"/>
</dbReference>
<proteinExistence type="inferred from homology"/>
<dbReference type="SUPFAM" id="SSF56784">
    <property type="entry name" value="HAD-like"/>
    <property type="match status" value="1"/>
</dbReference>
<dbReference type="InterPro" id="IPR001296">
    <property type="entry name" value="Glyco_trans_1"/>
</dbReference>
<evidence type="ECO:0000256" key="1">
    <source>
        <dbReference type="ARBA" id="ARBA00006530"/>
    </source>
</evidence>
<comment type="caution">
    <text evidence="9">The sequence shown here is derived from an EMBL/GenBank/DDBJ whole genome shotgun (WGS) entry which is preliminary data.</text>
</comment>
<dbReference type="PANTHER" id="PTHR46039">
    <property type="entry name" value="SUCROSE-PHOSPHATE SYNTHASE 3-RELATED"/>
    <property type="match status" value="1"/>
</dbReference>
<comment type="catalytic activity">
    <reaction evidence="5">
        <text>beta-D-fructose 6-phosphate + UDP-alpha-D-glucose = sucrose 6(F)-phosphate + UDP + H(+)</text>
        <dbReference type="Rhea" id="RHEA:22172"/>
        <dbReference type="ChEBI" id="CHEBI:15378"/>
        <dbReference type="ChEBI" id="CHEBI:57634"/>
        <dbReference type="ChEBI" id="CHEBI:57723"/>
        <dbReference type="ChEBI" id="CHEBI:58223"/>
        <dbReference type="ChEBI" id="CHEBI:58885"/>
        <dbReference type="EC" id="2.4.1.14"/>
    </reaction>
</comment>
<dbReference type="Gene3D" id="3.40.50.2000">
    <property type="entry name" value="Glycogen Phosphorylase B"/>
    <property type="match status" value="2"/>
</dbReference>
<dbReference type="SFLD" id="SFLDG01141">
    <property type="entry name" value="C2.B.1:_Sucrose_Phosphatase_Li"/>
    <property type="match status" value="1"/>
</dbReference>
<evidence type="ECO:0000256" key="2">
    <source>
        <dbReference type="ARBA" id="ARBA00012536"/>
    </source>
</evidence>
<protein>
    <recommendedName>
        <fullName evidence="2">sucrose-phosphate synthase</fullName>
        <ecNumber evidence="2">2.4.1.14</ecNumber>
    </recommendedName>
</protein>
<keyword evidence="9" id="KW-0378">Hydrolase</keyword>
<dbReference type="NCBIfam" id="TIGR01484">
    <property type="entry name" value="HAD-SF-IIB"/>
    <property type="match status" value="1"/>
</dbReference>
<dbReference type="OrthoDB" id="7847955at2"/>
<feature type="domain" description="Sucrose phosphatase-like" evidence="7">
    <location>
        <begin position="454"/>
        <end position="686"/>
    </location>
</feature>
<dbReference type="EC" id="2.4.1.14" evidence="2"/>
<dbReference type="Gene3D" id="3.40.50.1000">
    <property type="entry name" value="HAD superfamily/HAD-like"/>
    <property type="match status" value="1"/>
</dbReference>
<evidence type="ECO:0000259" key="6">
    <source>
        <dbReference type="Pfam" id="PF00534"/>
    </source>
</evidence>
<dbReference type="AlphaFoldDB" id="A0A558QYD3"/>
<dbReference type="InterPro" id="IPR006380">
    <property type="entry name" value="SPP-like_dom"/>
</dbReference>
<dbReference type="Pfam" id="PF13579">
    <property type="entry name" value="Glyco_trans_4_4"/>
    <property type="match status" value="1"/>
</dbReference>
<dbReference type="Proteomes" id="UP000318681">
    <property type="component" value="Unassembled WGS sequence"/>
</dbReference>
<name>A0A558QYD3_9SPHN</name>
<dbReference type="Pfam" id="PF00534">
    <property type="entry name" value="Glycos_transf_1"/>
    <property type="match status" value="1"/>
</dbReference>
<dbReference type="EMBL" id="VNIM01000071">
    <property type="protein sequence ID" value="TVV72129.1"/>
    <property type="molecule type" value="Genomic_DNA"/>
</dbReference>
<dbReference type="SFLD" id="SFLDG01140">
    <property type="entry name" value="C2.B:_Phosphomannomutase_and_P"/>
    <property type="match status" value="1"/>
</dbReference>
<keyword evidence="10" id="KW-1185">Reference proteome</keyword>
<dbReference type="SFLD" id="SFLDS00003">
    <property type="entry name" value="Haloacid_Dehalogenase"/>
    <property type="match status" value="1"/>
</dbReference>
<dbReference type="InterPro" id="IPR028098">
    <property type="entry name" value="Glyco_trans_4-like_N"/>
</dbReference>
<dbReference type="PANTHER" id="PTHR46039:SF5">
    <property type="entry name" value="SUCROSE-PHOSPHATE SYNTHASE 3-RELATED"/>
    <property type="match status" value="1"/>
</dbReference>
<evidence type="ECO:0000259" key="7">
    <source>
        <dbReference type="Pfam" id="PF05116"/>
    </source>
</evidence>
<feature type="domain" description="Glycosyltransferase subfamily 4-like N-terminal" evidence="8">
    <location>
        <begin position="42"/>
        <end position="223"/>
    </location>
</feature>
<dbReference type="SUPFAM" id="SSF53756">
    <property type="entry name" value="UDP-Glycosyltransferase/glycogen phosphorylase"/>
    <property type="match status" value="1"/>
</dbReference>
<evidence type="ECO:0000256" key="5">
    <source>
        <dbReference type="ARBA" id="ARBA00047471"/>
    </source>
</evidence>
<keyword evidence="3" id="KW-0328">Glycosyltransferase</keyword>
<organism evidence="9 10">
    <name type="scientific">Alterirhizorhabdus solaris</name>
    <dbReference type="NCBI Taxonomy" id="2529389"/>
    <lineage>
        <taxon>Bacteria</taxon>
        <taxon>Pseudomonadati</taxon>
        <taxon>Pseudomonadota</taxon>
        <taxon>Alphaproteobacteria</taxon>
        <taxon>Sphingomonadales</taxon>
        <taxon>Rhizorhabdaceae</taxon>
        <taxon>Alterirhizorhabdus</taxon>
    </lineage>
</organism>
<dbReference type="PROSITE" id="PS51257">
    <property type="entry name" value="PROKAR_LIPOPROTEIN"/>
    <property type="match status" value="1"/>
</dbReference>
<dbReference type="InterPro" id="IPR006379">
    <property type="entry name" value="HAD-SF_hydro_IIB"/>
</dbReference>
<sequence>MSGRSVRHRIYGGLRLVFILSIALGGCLKGPPVEFGLTEDTGGHITYALGAAQALAARGDVERVEIDTRLIEDATLGPAYAVTLEPLSAKLAIRRIDTCNRAYLSKEANTADRPAFADALIRHIDGLVRRPDVIHAHFADAAEVAMKVRARFGIPFVYTAHSLAIDKAGCTGGRATLAARIAEEDRAIAGADAIIASSRDEAERQLMLYPSACAAKIHCVPPGAGLADAGPIDLDRARRLLAPFLRDPGKPLILAIARPVAKKNLAGLIDLFARDADLRDRANLAIVAGLRDGPDCGEAEQRRVIAGLLAGLDRHDLYGTLALPKRHSQADIAALYALARETGGVFVNPAFNEPYGLTLTEAALHGVPVVAACHGGPVDIVARLRHGTVADPRDPPAFAAAIRALLDDRAEWRRASQAGIANARALDWHAYAARFVEIARATAAATVPPRRSPTRLLLCDIDNTLTGCITSADGMAVFLDGEPGLAFGVATGRSLQEAERLLGEWRQPAPAVLITSVGAEIYWRHGARLFADRDYARHIDIGWDPADVDARVATLRGVERQPAVEQRRHKRSYFVSEPSAVAAVRAAVADLPVRVIHSHGDLLDILPGRAGKGAAMMWVARAMGIGLDHVYAAGDSGNDLDMLTACRNGILVANHSAELAPLVGRPTIYLARRPHAGGVIEGMRAFARNRAA</sequence>
<evidence type="ECO:0000259" key="8">
    <source>
        <dbReference type="Pfam" id="PF13579"/>
    </source>
</evidence>
<gene>
    <name evidence="9" type="ORF">FOY91_15315</name>
</gene>
<comment type="similarity">
    <text evidence="1">Belongs to the glycosyltransferase 1 family.</text>
</comment>
<dbReference type="InterPro" id="IPR036412">
    <property type="entry name" value="HAD-like_sf"/>
</dbReference>
<dbReference type="Gene3D" id="3.90.1070.10">
    <property type="match status" value="1"/>
</dbReference>
<dbReference type="GO" id="GO:0016791">
    <property type="term" value="F:phosphatase activity"/>
    <property type="evidence" value="ECO:0007669"/>
    <property type="project" value="UniProtKB-ARBA"/>
</dbReference>
<dbReference type="RefSeq" id="WP_145153869.1">
    <property type="nucleotide sequence ID" value="NZ_VNIM01000071.1"/>
</dbReference>
<evidence type="ECO:0000313" key="9">
    <source>
        <dbReference type="EMBL" id="TVV72129.1"/>
    </source>
</evidence>
<keyword evidence="4" id="KW-0808">Transferase</keyword>
<dbReference type="InterPro" id="IPR023214">
    <property type="entry name" value="HAD_sf"/>
</dbReference>
<dbReference type="InterPro" id="IPR044161">
    <property type="entry name" value="SPS"/>
</dbReference>
<evidence type="ECO:0000313" key="10">
    <source>
        <dbReference type="Proteomes" id="UP000318681"/>
    </source>
</evidence>
<accession>A0A558QYD3</accession>
<dbReference type="Pfam" id="PF05116">
    <property type="entry name" value="S6PP"/>
    <property type="match status" value="1"/>
</dbReference>
<reference evidence="9 10" key="1">
    <citation type="submission" date="2019-07" db="EMBL/GenBank/DDBJ databases">
        <title>Sphingomonas solaris sp. nov., isolated from a solar panel from Boston, Massachusetts.</title>
        <authorList>
            <person name="Tanner K."/>
            <person name="Pascual J."/>
            <person name="Mancuso C."/>
            <person name="Pereto J."/>
            <person name="Khalil A."/>
            <person name="Vilanova C."/>
        </authorList>
    </citation>
    <scope>NUCLEOTIDE SEQUENCE [LARGE SCALE GENOMIC DNA]</scope>
    <source>
        <strain evidence="9 10">R4DWN</strain>
    </source>
</reference>
<evidence type="ECO:0000256" key="3">
    <source>
        <dbReference type="ARBA" id="ARBA00022676"/>
    </source>
</evidence>
<feature type="domain" description="Glycosyl transferase family 1" evidence="6">
    <location>
        <begin position="246"/>
        <end position="419"/>
    </location>
</feature>